<dbReference type="Pfam" id="PF13365">
    <property type="entry name" value="Trypsin_2"/>
    <property type="match status" value="1"/>
</dbReference>
<sequence>MPYFIVRSICIISTLCLFQGCILVNGPLEVVEETNVPAVKYLPVGIPLLLGGHGTSVPITSELSLTAKHVAKADFSTVISYHPDCDIALIKQDNTNITFPALAKVSEQDDLITVGKNLSGQVLKGEGIYYLDVQFVDSQLFATCLASITDAPIQSGMSGGGVFNKEGDLVGIISGMSGSSFRLLDGRELGNERTSVFVSMQNVEAWLTEAIEAHYGKQIDELVTQEPALTEQFFSQFIDTPTATE</sequence>
<evidence type="ECO:0000313" key="1">
    <source>
        <dbReference type="EMBL" id="SKA69497.1"/>
    </source>
</evidence>
<evidence type="ECO:0000313" key="2">
    <source>
        <dbReference type="Proteomes" id="UP000190162"/>
    </source>
</evidence>
<dbReference type="Gene3D" id="2.40.10.120">
    <property type="match status" value="1"/>
</dbReference>
<reference evidence="2" key="1">
    <citation type="submission" date="2017-02" db="EMBL/GenBank/DDBJ databases">
        <authorList>
            <person name="Varghese N."/>
            <person name="Submissions S."/>
        </authorList>
    </citation>
    <scope>NUCLEOTIDE SEQUENCE [LARGE SCALE GENOMIC DNA]</scope>
    <source>
        <strain evidence="2">DSM 22720</strain>
    </source>
</reference>
<organism evidence="1 2">
    <name type="scientific">Enterovibrio nigricans DSM 22720</name>
    <dbReference type="NCBI Taxonomy" id="1121868"/>
    <lineage>
        <taxon>Bacteria</taxon>
        <taxon>Pseudomonadati</taxon>
        <taxon>Pseudomonadota</taxon>
        <taxon>Gammaproteobacteria</taxon>
        <taxon>Vibrionales</taxon>
        <taxon>Vibrionaceae</taxon>
        <taxon>Enterovibrio</taxon>
    </lineage>
</organism>
<accession>A0A1T4VX37</accession>
<dbReference type="SUPFAM" id="SSF50494">
    <property type="entry name" value="Trypsin-like serine proteases"/>
    <property type="match status" value="1"/>
</dbReference>
<dbReference type="PROSITE" id="PS51257">
    <property type="entry name" value="PROKAR_LIPOPROTEIN"/>
    <property type="match status" value="1"/>
</dbReference>
<name>A0A1T4VX37_9GAMM</name>
<protein>
    <submittedName>
        <fullName evidence="1">Trypsin-like peptidase domain-containing protein</fullName>
    </submittedName>
</protein>
<dbReference type="EMBL" id="FUXU01000117">
    <property type="protein sequence ID" value="SKA69497.1"/>
    <property type="molecule type" value="Genomic_DNA"/>
</dbReference>
<dbReference type="InterPro" id="IPR009003">
    <property type="entry name" value="Peptidase_S1_PA"/>
</dbReference>
<dbReference type="AlphaFoldDB" id="A0A1T4VX37"/>
<keyword evidence="2" id="KW-1185">Reference proteome</keyword>
<gene>
    <name evidence="1" type="ORF">SAMN02745132_04465</name>
</gene>
<proteinExistence type="predicted"/>
<dbReference type="Proteomes" id="UP000190162">
    <property type="component" value="Unassembled WGS sequence"/>
</dbReference>